<dbReference type="Pfam" id="PF00353">
    <property type="entry name" value="HemolysinCabind"/>
    <property type="match status" value="3"/>
</dbReference>
<dbReference type="Pfam" id="PF08548">
    <property type="entry name" value="Peptidase_M10_C"/>
    <property type="match status" value="1"/>
</dbReference>
<reference evidence="6 7" key="1">
    <citation type="submission" date="2015-10" db="EMBL/GenBank/DDBJ databases">
        <title>Genomic differences between typical nodule nitrogen-fixing rhizobial strains and those coming from bean seeds.</title>
        <authorList>
            <person name="Peralta H."/>
            <person name="Aguilar-Vera A."/>
            <person name="Diaz R."/>
            <person name="Mora Y."/>
            <person name="Martinez-Batallar G."/>
            <person name="Salazar E."/>
            <person name="Vargas-Lagunas C."/>
            <person name="Encarnacion S."/>
            <person name="Girard L."/>
            <person name="Mora J."/>
        </authorList>
    </citation>
    <scope>NUCLEOTIDE SEQUENCE [LARGE SCALE GENOMIC DNA]</scope>
    <source>
        <strain evidence="6 7">CFNEI 73</strain>
        <plasmid evidence="6 7">C</plasmid>
    </source>
</reference>
<dbReference type="PANTHER" id="PTHR38340:SF1">
    <property type="entry name" value="S-LAYER PROTEIN"/>
    <property type="match status" value="1"/>
</dbReference>
<geneLocation type="plasmid" evidence="6 7">
    <name>C</name>
</geneLocation>
<keyword evidence="6" id="KW-0645">Protease</keyword>
<dbReference type="InterPro" id="IPR013858">
    <property type="entry name" value="Peptidase_M10B_C"/>
</dbReference>
<evidence type="ECO:0000256" key="3">
    <source>
        <dbReference type="ARBA" id="ARBA00022525"/>
    </source>
</evidence>
<dbReference type="KEGG" id="same:SAMCFNEI73_pC1694"/>
<keyword evidence="6" id="KW-0378">Hydrolase</keyword>
<dbReference type="InterPro" id="IPR011049">
    <property type="entry name" value="Serralysin-like_metalloprot_C"/>
</dbReference>
<dbReference type="InterPro" id="IPR018511">
    <property type="entry name" value="Hemolysin-typ_Ca-bd_CS"/>
</dbReference>
<sequence>MGVTISVDDGYGLDMREIDFNALLYADSYYRSSTVFTADYGIWSDQFRGTGFKYNSDGKPIGGTVTSYTMLYGMTEMVVISGISIQARTIADAAETVSLSDDIAIIREALAGNDRLKGGLHANYLRGYAGNDVVSGGVYEDDLFGDDGDDKISGGDRSDNLYGGNGNDTLNGGSGAADIISGGAGSDTASYVGGVVGVVASLKTPANNTYDANGDQYSSIENLTGTSYSDILEGNANANVLTGGNGNDRLIGRAGGDTLNGGAGTDSAYYYGATAGVIANLSNASANTNDAAGDVYSSIENLVGSSYTDGLFGNGVANTLIGNGGDDSLVGYAGNDALHGGAGADRLFGGTGADRFIFKETTESTSSVTDTIFDFLASEGDRIDLSGIDANPYYGGDDALVFIGADAFNGGIGELRFEKQASDTYVYADVDGDQVADLKIHLDDAITLNSGHFIL</sequence>
<keyword evidence="6" id="KW-0614">Plasmid</keyword>
<accession>A0A1L3LZA3</accession>
<keyword evidence="3" id="KW-0964">Secreted</keyword>
<feature type="domain" description="Peptidase M10 serralysin C-terminal" evidence="5">
    <location>
        <begin position="243"/>
        <end position="442"/>
    </location>
</feature>
<keyword evidence="7" id="KW-1185">Reference proteome</keyword>
<organism evidence="6 7">
    <name type="scientific">Sinorhizobium americanum</name>
    <dbReference type="NCBI Taxonomy" id="194963"/>
    <lineage>
        <taxon>Bacteria</taxon>
        <taxon>Pseudomonadati</taxon>
        <taxon>Pseudomonadota</taxon>
        <taxon>Alphaproteobacteria</taxon>
        <taxon>Hyphomicrobiales</taxon>
        <taxon>Rhizobiaceae</taxon>
        <taxon>Sinorhizobium/Ensifer group</taxon>
        <taxon>Sinorhizobium</taxon>
    </lineage>
</organism>
<dbReference type="PANTHER" id="PTHR38340">
    <property type="entry name" value="S-LAYER PROTEIN"/>
    <property type="match status" value="1"/>
</dbReference>
<name>A0A1L3LZA3_9HYPH</name>
<dbReference type="SUPFAM" id="SSF51120">
    <property type="entry name" value="beta-Roll"/>
    <property type="match status" value="3"/>
</dbReference>
<evidence type="ECO:0000313" key="7">
    <source>
        <dbReference type="Proteomes" id="UP000182306"/>
    </source>
</evidence>
<evidence type="ECO:0000256" key="4">
    <source>
        <dbReference type="ARBA" id="ARBA00022737"/>
    </source>
</evidence>
<dbReference type="Gene3D" id="2.150.10.10">
    <property type="entry name" value="Serralysin-like metalloprotease, C-terminal"/>
    <property type="match status" value="3"/>
</dbReference>
<evidence type="ECO:0000313" key="6">
    <source>
        <dbReference type="EMBL" id="APG95398.1"/>
    </source>
</evidence>
<evidence type="ECO:0000256" key="2">
    <source>
        <dbReference type="ARBA" id="ARBA00004613"/>
    </source>
</evidence>
<comment type="subcellular location">
    <subcellularLocation>
        <location evidence="2">Secreted</location>
    </subcellularLocation>
</comment>
<evidence type="ECO:0000256" key="1">
    <source>
        <dbReference type="ARBA" id="ARBA00001913"/>
    </source>
</evidence>
<dbReference type="AlphaFoldDB" id="A0A1L3LZA3"/>
<dbReference type="PRINTS" id="PR00313">
    <property type="entry name" value="CABNDNGRPT"/>
</dbReference>
<dbReference type="EMBL" id="CP013110">
    <property type="protein sequence ID" value="APG95398.1"/>
    <property type="molecule type" value="Genomic_DNA"/>
</dbReference>
<dbReference type="PROSITE" id="PS00330">
    <property type="entry name" value="HEMOLYSIN_CALCIUM"/>
    <property type="match status" value="4"/>
</dbReference>
<dbReference type="GO" id="GO:0004035">
    <property type="term" value="F:alkaline phosphatase activity"/>
    <property type="evidence" value="ECO:0007669"/>
    <property type="project" value="UniProtKB-EC"/>
</dbReference>
<dbReference type="GO" id="GO:0005509">
    <property type="term" value="F:calcium ion binding"/>
    <property type="evidence" value="ECO:0007669"/>
    <property type="project" value="InterPro"/>
</dbReference>
<dbReference type="EC" id="3.1.3.1" evidence="6"/>
<gene>
    <name evidence="6" type="ORF">SAMCFNEI73_pC1694</name>
</gene>
<dbReference type="GO" id="GO:0008233">
    <property type="term" value="F:peptidase activity"/>
    <property type="evidence" value="ECO:0007669"/>
    <property type="project" value="UniProtKB-KW"/>
</dbReference>
<dbReference type="RefSeq" id="WP_083572145.1">
    <property type="nucleotide sequence ID" value="NZ_CP013110.1"/>
</dbReference>
<comment type="cofactor">
    <cofactor evidence="1">
        <name>Ca(2+)</name>
        <dbReference type="ChEBI" id="CHEBI:29108"/>
    </cofactor>
</comment>
<dbReference type="GO" id="GO:0005615">
    <property type="term" value="C:extracellular space"/>
    <property type="evidence" value="ECO:0007669"/>
    <property type="project" value="InterPro"/>
</dbReference>
<evidence type="ECO:0000259" key="5">
    <source>
        <dbReference type="Pfam" id="PF08548"/>
    </source>
</evidence>
<dbReference type="InterPro" id="IPR001343">
    <property type="entry name" value="Hemolysn_Ca-bd"/>
</dbReference>
<dbReference type="OrthoDB" id="7872830at2"/>
<proteinExistence type="predicted"/>
<dbReference type="Proteomes" id="UP000182306">
    <property type="component" value="Plasmid C"/>
</dbReference>
<protein>
    <submittedName>
        <fullName evidence="6">Protease</fullName>
        <ecNumber evidence="6">3.1.3.1</ecNumber>
    </submittedName>
</protein>
<keyword evidence="4" id="KW-0677">Repeat</keyword>
<dbReference type="InterPro" id="IPR050557">
    <property type="entry name" value="RTX_toxin/Mannuronan_C5-epim"/>
</dbReference>
<dbReference type="GO" id="GO:0006508">
    <property type="term" value="P:proteolysis"/>
    <property type="evidence" value="ECO:0007669"/>
    <property type="project" value="UniProtKB-KW"/>
</dbReference>